<dbReference type="GeneID" id="93347775"/>
<dbReference type="Proteomes" id="UP000254400">
    <property type="component" value="Unassembled WGS sequence"/>
</dbReference>
<evidence type="ECO:0000313" key="1">
    <source>
        <dbReference type="EMBL" id="SUA71542.1"/>
    </source>
</evidence>
<accession>A0A378Y2P7</accession>
<reference evidence="1 2" key="1">
    <citation type="submission" date="2018-06" db="EMBL/GenBank/DDBJ databases">
        <authorList>
            <consortium name="Pathogen Informatics"/>
            <person name="Doyle S."/>
        </authorList>
    </citation>
    <scope>NUCLEOTIDE SEQUENCE [LARGE SCALE GENOMIC DNA]</scope>
    <source>
        <strain evidence="1 2">NCTC10343</strain>
    </source>
</reference>
<dbReference type="EMBL" id="UGSC01000001">
    <property type="protein sequence ID" value="SUA71542.1"/>
    <property type="molecule type" value="Genomic_DNA"/>
</dbReference>
<proteinExistence type="predicted"/>
<sequence length="141" mass="15971">MLLKYTVQNKAEAGTYALPFQVTEQEIVLSTLIIPAGEAEGHILIEVSLAWENPLLNWDIGELDIRLRRNDEQGPVLDWLQDSCYQEGFAELSYEETARQAETHVYCLTVQSADHRAVVTGPLMMRGSVYVDQMDDNPDEQ</sequence>
<protein>
    <submittedName>
        <fullName evidence="1">Uncharacterized protein</fullName>
    </submittedName>
</protein>
<organism evidence="1 2">
    <name type="scientific">Paenibacillus polymyxa</name>
    <name type="common">Bacillus polymyxa</name>
    <dbReference type="NCBI Taxonomy" id="1406"/>
    <lineage>
        <taxon>Bacteria</taxon>
        <taxon>Bacillati</taxon>
        <taxon>Bacillota</taxon>
        <taxon>Bacilli</taxon>
        <taxon>Bacillales</taxon>
        <taxon>Paenibacillaceae</taxon>
        <taxon>Paenibacillus</taxon>
    </lineage>
</organism>
<dbReference type="AlphaFoldDB" id="A0A378Y2P7"/>
<dbReference type="RefSeq" id="WP_019688488.1">
    <property type="nucleotide sequence ID" value="NZ_CP023711.1"/>
</dbReference>
<evidence type="ECO:0000313" key="2">
    <source>
        <dbReference type="Proteomes" id="UP000254400"/>
    </source>
</evidence>
<gene>
    <name evidence="1" type="ORF">NCTC10343_04449</name>
</gene>
<name>A0A378Y2P7_PAEPO</name>